<reference evidence="5 6" key="1">
    <citation type="submission" date="2020-06" db="EMBL/GenBank/DDBJ databases">
        <title>Genome sequence of Rhizobium sp strain ADMK78.</title>
        <authorList>
            <person name="Rahi P."/>
        </authorList>
    </citation>
    <scope>NUCLEOTIDE SEQUENCE [LARGE SCALE GENOMIC DNA]</scope>
    <source>
        <strain evidence="5 6">ADMK78</strain>
    </source>
</reference>
<keyword evidence="5" id="KW-0966">Cell projection</keyword>
<dbReference type="RefSeq" id="WP_138285506.1">
    <property type="nucleotide sequence ID" value="NZ_CP058350.1"/>
</dbReference>
<accession>A0ABX6QLD1</accession>
<dbReference type="EMBL" id="CP058350">
    <property type="protein sequence ID" value="QLF69358.1"/>
    <property type="molecule type" value="Genomic_DNA"/>
</dbReference>
<evidence type="ECO:0000256" key="4">
    <source>
        <dbReference type="HAMAP-Rule" id="MF_00724"/>
    </source>
</evidence>
<evidence type="ECO:0000313" key="6">
    <source>
        <dbReference type="Proteomes" id="UP000308530"/>
    </source>
</evidence>
<dbReference type="InterPro" id="IPR001624">
    <property type="entry name" value="FliE"/>
</dbReference>
<sequence length="115" mass="11972">MIEAVTSIASLSKGRGLESLSETTTTTTGILGGQPVQTPGMVDGQSFASVMSNMATTAANNLKAAEQASFDGMTGKAPLREVVDAVMAAEQSLQTAIAFRDKVVNAYLEITKMQI</sequence>
<keyword evidence="3 4" id="KW-0975">Bacterial flagellum</keyword>
<keyword evidence="5" id="KW-0282">Flagellum</keyword>
<keyword evidence="6" id="KW-1185">Reference proteome</keyword>
<gene>
    <name evidence="4 5" type="primary">fliE</name>
    <name evidence="5" type="ORF">FE840_007285</name>
</gene>
<dbReference type="PANTHER" id="PTHR34653">
    <property type="match status" value="1"/>
</dbReference>
<proteinExistence type="inferred from homology"/>
<protein>
    <recommendedName>
        <fullName evidence="4">Flagellar hook-basal body complex protein FliE</fullName>
    </recommendedName>
</protein>
<dbReference type="HAMAP" id="MF_00724">
    <property type="entry name" value="FliE"/>
    <property type="match status" value="1"/>
</dbReference>
<evidence type="ECO:0000313" key="5">
    <source>
        <dbReference type="EMBL" id="QLF69358.1"/>
    </source>
</evidence>
<evidence type="ECO:0000256" key="3">
    <source>
        <dbReference type="ARBA" id="ARBA00023143"/>
    </source>
</evidence>
<keyword evidence="5" id="KW-0969">Cilium</keyword>
<name>A0ABX6QLD1_9HYPH</name>
<dbReference type="Proteomes" id="UP000308530">
    <property type="component" value="Chromosome"/>
</dbReference>
<evidence type="ECO:0000256" key="1">
    <source>
        <dbReference type="ARBA" id="ARBA00004117"/>
    </source>
</evidence>
<evidence type="ECO:0000256" key="2">
    <source>
        <dbReference type="ARBA" id="ARBA00009272"/>
    </source>
</evidence>
<comment type="similarity">
    <text evidence="2 4">Belongs to the FliE family.</text>
</comment>
<organism evidence="5 6">
    <name type="scientific">Peteryoungia desertarenae</name>
    <dbReference type="NCBI Taxonomy" id="1813451"/>
    <lineage>
        <taxon>Bacteria</taxon>
        <taxon>Pseudomonadati</taxon>
        <taxon>Pseudomonadota</taxon>
        <taxon>Alphaproteobacteria</taxon>
        <taxon>Hyphomicrobiales</taxon>
        <taxon>Rhizobiaceae</taxon>
        <taxon>Peteryoungia</taxon>
    </lineage>
</organism>
<dbReference type="Pfam" id="PF02049">
    <property type="entry name" value="FliE"/>
    <property type="match status" value="1"/>
</dbReference>
<comment type="subcellular location">
    <subcellularLocation>
        <location evidence="1 4">Bacterial flagellum basal body</location>
    </subcellularLocation>
</comment>
<dbReference type="PANTHER" id="PTHR34653:SF1">
    <property type="entry name" value="FLAGELLAR HOOK-BASAL BODY COMPLEX PROTEIN FLIE"/>
    <property type="match status" value="1"/>
</dbReference>